<proteinExistence type="predicted"/>
<feature type="signal peptide" evidence="6">
    <location>
        <begin position="1"/>
        <end position="25"/>
    </location>
</feature>
<protein>
    <submittedName>
        <fullName evidence="8">G12505 protein</fullName>
    </submittedName>
</protein>
<name>A0ABP1GBJ1_9CHLO</name>
<organism evidence="8 9">
    <name type="scientific">Coccomyxa viridis</name>
    <dbReference type="NCBI Taxonomy" id="1274662"/>
    <lineage>
        <taxon>Eukaryota</taxon>
        <taxon>Viridiplantae</taxon>
        <taxon>Chlorophyta</taxon>
        <taxon>core chlorophytes</taxon>
        <taxon>Trebouxiophyceae</taxon>
        <taxon>Trebouxiophyceae incertae sedis</taxon>
        <taxon>Coccomyxaceae</taxon>
        <taxon>Coccomyxa</taxon>
    </lineage>
</organism>
<feature type="domain" description="MRH" evidence="7">
    <location>
        <begin position="120"/>
        <end position="239"/>
    </location>
</feature>
<dbReference type="InterPro" id="IPR045149">
    <property type="entry name" value="OS-9-like"/>
</dbReference>
<feature type="region of interest" description="Disordered" evidence="5">
    <location>
        <begin position="253"/>
        <end position="296"/>
    </location>
</feature>
<evidence type="ECO:0000313" key="8">
    <source>
        <dbReference type="EMBL" id="CAL5229222.1"/>
    </source>
</evidence>
<dbReference type="InterPro" id="IPR009011">
    <property type="entry name" value="Man6P_isomerase_rcpt-bd_dom_sf"/>
</dbReference>
<dbReference type="Gene3D" id="2.70.130.10">
    <property type="entry name" value="Mannose-6-phosphate receptor binding domain"/>
    <property type="match status" value="1"/>
</dbReference>
<feature type="chain" id="PRO_5045319035" evidence="6">
    <location>
        <begin position="26"/>
        <end position="438"/>
    </location>
</feature>
<feature type="compositionally biased region" description="Polar residues" evidence="5">
    <location>
        <begin position="258"/>
        <end position="269"/>
    </location>
</feature>
<dbReference type="Proteomes" id="UP001497392">
    <property type="component" value="Unassembled WGS sequence"/>
</dbReference>
<evidence type="ECO:0000259" key="7">
    <source>
        <dbReference type="PROSITE" id="PS51914"/>
    </source>
</evidence>
<gene>
    <name evidence="8" type="primary">g12505</name>
    <name evidence="8" type="ORF">VP750_LOCUS11128</name>
</gene>
<evidence type="ECO:0000256" key="1">
    <source>
        <dbReference type="ARBA" id="ARBA00004240"/>
    </source>
</evidence>
<feature type="compositionally biased region" description="Acidic residues" evidence="5">
    <location>
        <begin position="409"/>
        <end position="427"/>
    </location>
</feature>
<evidence type="ECO:0000313" key="9">
    <source>
        <dbReference type="Proteomes" id="UP001497392"/>
    </source>
</evidence>
<evidence type="ECO:0000256" key="6">
    <source>
        <dbReference type="SAM" id="SignalP"/>
    </source>
</evidence>
<comment type="caution">
    <text evidence="8">The sequence shown here is derived from an EMBL/GenBank/DDBJ whole genome shotgun (WGS) entry which is preliminary data.</text>
</comment>
<keyword evidence="4" id="KW-1015">Disulfide bond</keyword>
<evidence type="ECO:0000256" key="2">
    <source>
        <dbReference type="ARBA" id="ARBA00022729"/>
    </source>
</evidence>
<dbReference type="InterPro" id="IPR044865">
    <property type="entry name" value="MRH_dom"/>
</dbReference>
<dbReference type="Pfam" id="PF07915">
    <property type="entry name" value="PRKCSH"/>
    <property type="match status" value="1"/>
</dbReference>
<accession>A0ABP1GBJ1</accession>
<comment type="subcellular location">
    <subcellularLocation>
        <location evidence="1">Endoplasmic reticulum</location>
    </subcellularLocation>
</comment>
<sequence>MRPGVLSRLLLLLCSPFAVLCCAHASTVVQIVDAIIPDLLPTFSSEAFTPKYIVAVQNGKTQDVGLEGVLPMKDKYGRPYSCVIPDAITPDTQAQRASSLKDDEQNMQKDPSELLSALDSLCLYRIEDWWTYELCYKKHVRQFHKDAENAMSEYDLGQYDVDRSDLDTILDNGTLTGASSKYVRQVYAGGEACDITGKLRETEVHFVCSEEGKEGIKSIREHATCQYTLVFATSQLCKHPGFQIPKQPVHTIVCSRPGGSQQADSTVPAQPQEMDQESEGKDSVASSESMKGDAPVVQDETGLAEILDLTGALQGNGLNVSAFEAASADSERGVEAEADQSGGRGQQERRNSAGTEGSEAGKPSTDSRGAEDAGKRDRKSTAPKASGAVGPPSAAGSGLAERELYYEDNGVDEEADLELLEEEDDEVDFSRTGMHAEL</sequence>
<dbReference type="EMBL" id="CAXHTA020000020">
    <property type="protein sequence ID" value="CAL5229222.1"/>
    <property type="molecule type" value="Genomic_DNA"/>
</dbReference>
<feature type="compositionally biased region" description="Low complexity" evidence="5">
    <location>
        <begin position="382"/>
        <end position="399"/>
    </location>
</feature>
<dbReference type="InterPro" id="IPR012913">
    <property type="entry name" value="OS9-like_dom"/>
</dbReference>
<keyword evidence="9" id="KW-1185">Reference proteome</keyword>
<keyword evidence="3" id="KW-0256">Endoplasmic reticulum</keyword>
<reference evidence="8 9" key="1">
    <citation type="submission" date="2024-06" db="EMBL/GenBank/DDBJ databases">
        <authorList>
            <person name="Kraege A."/>
            <person name="Thomma B."/>
        </authorList>
    </citation>
    <scope>NUCLEOTIDE SEQUENCE [LARGE SCALE GENOMIC DNA]</scope>
</reference>
<evidence type="ECO:0000256" key="3">
    <source>
        <dbReference type="ARBA" id="ARBA00022824"/>
    </source>
</evidence>
<evidence type="ECO:0000256" key="5">
    <source>
        <dbReference type="SAM" id="MobiDB-lite"/>
    </source>
</evidence>
<keyword evidence="2 6" id="KW-0732">Signal</keyword>
<dbReference type="SUPFAM" id="SSF50911">
    <property type="entry name" value="Mannose 6-phosphate receptor domain"/>
    <property type="match status" value="1"/>
</dbReference>
<dbReference type="PANTHER" id="PTHR15414">
    <property type="entry name" value="OS-9-RELATED"/>
    <property type="match status" value="1"/>
</dbReference>
<feature type="region of interest" description="Disordered" evidence="5">
    <location>
        <begin position="324"/>
        <end position="438"/>
    </location>
</feature>
<evidence type="ECO:0000256" key="4">
    <source>
        <dbReference type="ARBA" id="ARBA00023157"/>
    </source>
</evidence>
<dbReference type="PROSITE" id="PS51914">
    <property type="entry name" value="MRH"/>
    <property type="match status" value="1"/>
</dbReference>
<dbReference type="PANTHER" id="PTHR15414:SF0">
    <property type="entry name" value="ENDOPLASMIC RETICULUM LECTIN 1"/>
    <property type="match status" value="1"/>
</dbReference>